<dbReference type="GO" id="GO:0032196">
    <property type="term" value="P:transposition"/>
    <property type="evidence" value="ECO:0007669"/>
    <property type="project" value="TreeGrafter"/>
</dbReference>
<sequence>MGHCFSHLQLTDRRKIEYGLNRGDTPKQIAAELHVHVSTIYREIKRSRWEWLDGATWITEDRYNPDGAERRYRENLAAKGAPLKIGNDRELADYLERKVIEEDRSPAAALADIELEGRTFKTSICVSTFYSYIEKGVFLNLTNKDLPEKPNRKRPYHRVKTTKRAPRGESIEKRPEVINQRITFGHWEMDTVYSSKEGSCALLVMTERLTRKEIIEKMRDRTAISTVRALNRIERRFGALFPRVFQTITVDNGGEFSDVKSLERSILRKGRRTKMYYCHPYTSCERGSNECANKMIRRKYPKGTDFNKVSRASIKETEAWINNYPREILGWKTSEIVFAECLEELAREA</sequence>
<dbReference type="Gene3D" id="1.10.10.60">
    <property type="entry name" value="Homeodomain-like"/>
    <property type="match status" value="1"/>
</dbReference>
<evidence type="ECO:0000256" key="3">
    <source>
        <dbReference type="SAM" id="MobiDB-lite"/>
    </source>
</evidence>
<dbReference type="GO" id="GO:0015074">
    <property type="term" value="P:DNA integration"/>
    <property type="evidence" value="ECO:0007669"/>
    <property type="project" value="UniProtKB-KW"/>
</dbReference>
<proteinExistence type="predicted"/>
<dbReference type="Gene3D" id="3.30.420.10">
    <property type="entry name" value="Ribonuclease H-like superfamily/Ribonuclease H"/>
    <property type="match status" value="1"/>
</dbReference>
<evidence type="ECO:0000256" key="2">
    <source>
        <dbReference type="ARBA" id="ARBA00023172"/>
    </source>
</evidence>
<evidence type="ECO:0000256" key="1">
    <source>
        <dbReference type="ARBA" id="ARBA00022908"/>
    </source>
</evidence>
<dbReference type="PROSITE" id="PS50994">
    <property type="entry name" value="INTEGRASE"/>
    <property type="match status" value="1"/>
</dbReference>
<name>A0A8S5N3P8_9CAUD</name>
<dbReference type="GO" id="GO:0003676">
    <property type="term" value="F:nucleic acid binding"/>
    <property type="evidence" value="ECO:0007669"/>
    <property type="project" value="InterPro"/>
</dbReference>
<dbReference type="PANTHER" id="PTHR10948">
    <property type="entry name" value="TRANSPOSASE"/>
    <property type="match status" value="1"/>
</dbReference>
<dbReference type="SUPFAM" id="SSF53098">
    <property type="entry name" value="Ribonuclease H-like"/>
    <property type="match status" value="1"/>
</dbReference>
<dbReference type="GO" id="GO:0006310">
    <property type="term" value="P:DNA recombination"/>
    <property type="evidence" value="ECO:0007669"/>
    <property type="project" value="UniProtKB-KW"/>
</dbReference>
<feature type="domain" description="Integrase catalytic" evidence="4">
    <location>
        <begin position="171"/>
        <end position="342"/>
    </location>
</feature>
<keyword evidence="1" id="KW-0229">DNA integration</keyword>
<evidence type="ECO:0000259" key="4">
    <source>
        <dbReference type="PROSITE" id="PS50994"/>
    </source>
</evidence>
<dbReference type="InterPro" id="IPR051917">
    <property type="entry name" value="Transposase-Integrase"/>
</dbReference>
<feature type="region of interest" description="Disordered" evidence="3">
    <location>
        <begin position="149"/>
        <end position="168"/>
    </location>
</feature>
<dbReference type="InterPro" id="IPR012337">
    <property type="entry name" value="RNaseH-like_sf"/>
</dbReference>
<organism evidence="5">
    <name type="scientific">Caudovirales sp. ct7Ux15</name>
    <dbReference type="NCBI Taxonomy" id="2826767"/>
    <lineage>
        <taxon>Viruses</taxon>
        <taxon>Duplodnaviria</taxon>
        <taxon>Heunggongvirae</taxon>
        <taxon>Uroviricota</taxon>
        <taxon>Caudoviricetes</taxon>
    </lineage>
</organism>
<dbReference type="InterPro" id="IPR025246">
    <property type="entry name" value="IS30-like_HTH"/>
</dbReference>
<dbReference type="GO" id="GO:0004803">
    <property type="term" value="F:transposase activity"/>
    <property type="evidence" value="ECO:0007669"/>
    <property type="project" value="TreeGrafter"/>
</dbReference>
<dbReference type="Pfam" id="PF13936">
    <property type="entry name" value="HTH_38"/>
    <property type="match status" value="1"/>
</dbReference>
<dbReference type="InterPro" id="IPR001584">
    <property type="entry name" value="Integrase_cat-core"/>
</dbReference>
<accession>A0A8S5N3P8</accession>
<protein>
    <submittedName>
        <fullName evidence="5">RNaseH</fullName>
    </submittedName>
</protein>
<dbReference type="InterPro" id="IPR036397">
    <property type="entry name" value="RNaseH_sf"/>
</dbReference>
<dbReference type="Pfam" id="PF00665">
    <property type="entry name" value="rve"/>
    <property type="match status" value="1"/>
</dbReference>
<dbReference type="EMBL" id="BK015058">
    <property type="protein sequence ID" value="DAD89301.1"/>
    <property type="molecule type" value="Genomic_DNA"/>
</dbReference>
<keyword evidence="2" id="KW-0233">DNA recombination</keyword>
<dbReference type="PANTHER" id="PTHR10948:SF23">
    <property type="entry name" value="TRANSPOSASE INSI FOR INSERTION SEQUENCE ELEMENT IS30A-RELATED"/>
    <property type="match status" value="1"/>
</dbReference>
<feature type="compositionally biased region" description="Basic residues" evidence="3">
    <location>
        <begin position="151"/>
        <end position="165"/>
    </location>
</feature>
<evidence type="ECO:0000313" key="5">
    <source>
        <dbReference type="EMBL" id="DAD89301.1"/>
    </source>
</evidence>
<dbReference type="InterPro" id="IPR053392">
    <property type="entry name" value="Transposase_IS30-like"/>
</dbReference>
<dbReference type="NCBIfam" id="NF033563">
    <property type="entry name" value="transpos_IS30"/>
    <property type="match status" value="1"/>
</dbReference>
<reference evidence="5" key="1">
    <citation type="journal article" date="2021" name="Proc. Natl. Acad. Sci. U.S.A.">
        <title>A Catalog of Tens of Thousands of Viruses from Human Metagenomes Reveals Hidden Associations with Chronic Diseases.</title>
        <authorList>
            <person name="Tisza M.J."/>
            <person name="Buck C.B."/>
        </authorList>
    </citation>
    <scope>NUCLEOTIDE SEQUENCE</scope>
    <source>
        <strain evidence="5">Ct7Ux15</strain>
    </source>
</reference>